<evidence type="ECO:0000313" key="3">
    <source>
        <dbReference type="EMBL" id="WUS60925.1"/>
    </source>
</evidence>
<name>A0ABZ1WJ11_9ACTN</name>
<dbReference type="Proteomes" id="UP001432014">
    <property type="component" value="Chromosome"/>
</dbReference>
<protein>
    <submittedName>
        <fullName evidence="3">RICIN domain-containing protein</fullName>
    </submittedName>
</protein>
<dbReference type="RefSeq" id="WP_329611583.1">
    <property type="nucleotide sequence ID" value="NZ_CP108482.1"/>
</dbReference>
<feature type="chain" id="PRO_5047039106" evidence="1">
    <location>
        <begin position="29"/>
        <end position="159"/>
    </location>
</feature>
<dbReference type="SUPFAM" id="SSF50370">
    <property type="entry name" value="Ricin B-like lectins"/>
    <property type="match status" value="1"/>
</dbReference>
<keyword evidence="1" id="KW-0732">Signal</keyword>
<dbReference type="EMBL" id="CP108482">
    <property type="protein sequence ID" value="WUS60925.1"/>
    <property type="molecule type" value="Genomic_DNA"/>
</dbReference>
<keyword evidence="4" id="KW-1185">Reference proteome</keyword>
<dbReference type="InterPro" id="IPR000772">
    <property type="entry name" value="Ricin_B_lectin"/>
</dbReference>
<evidence type="ECO:0000256" key="1">
    <source>
        <dbReference type="SAM" id="SignalP"/>
    </source>
</evidence>
<reference evidence="3 4" key="1">
    <citation type="submission" date="2022-10" db="EMBL/GenBank/DDBJ databases">
        <title>The complete genomes of actinobacterial strains from the NBC collection.</title>
        <authorList>
            <person name="Joergensen T.S."/>
            <person name="Alvarez Arevalo M."/>
            <person name="Sterndorff E.B."/>
            <person name="Faurdal D."/>
            <person name="Vuksanovic O."/>
            <person name="Mourched A.-S."/>
            <person name="Charusanti P."/>
            <person name="Shaw S."/>
            <person name="Blin K."/>
            <person name="Weber T."/>
        </authorList>
    </citation>
    <scope>NUCLEOTIDE SEQUENCE [LARGE SCALE GENOMIC DNA]</scope>
    <source>
        <strain evidence="3 4">NBC_01247</strain>
    </source>
</reference>
<evidence type="ECO:0000259" key="2">
    <source>
        <dbReference type="Pfam" id="PF00652"/>
    </source>
</evidence>
<dbReference type="InterPro" id="IPR035992">
    <property type="entry name" value="Ricin_B-like_lectins"/>
</dbReference>
<sequence>MAIALRKTLTVAALALTASFLPATGAGAADTTAPSPRTPALYCLANTWDTPKDSVKPCDSADRGQHWTLSGQQVSLTNARAYCLANTWNVPDVSTKPCDPKDQGQYWTVTGQQISLTFAPAYCLANTWSKPDISVKPCDAKDPGQHWVIFNDQISLALA</sequence>
<dbReference type="Gene3D" id="2.80.10.50">
    <property type="match status" value="1"/>
</dbReference>
<organism evidence="3 4">
    <name type="scientific">Kitasatospora herbaricolor</name>
    <dbReference type="NCBI Taxonomy" id="68217"/>
    <lineage>
        <taxon>Bacteria</taxon>
        <taxon>Bacillati</taxon>
        <taxon>Actinomycetota</taxon>
        <taxon>Actinomycetes</taxon>
        <taxon>Kitasatosporales</taxon>
        <taxon>Streptomycetaceae</taxon>
        <taxon>Kitasatospora</taxon>
    </lineage>
</organism>
<feature type="domain" description="Ricin B lectin" evidence="2">
    <location>
        <begin position="54"/>
        <end position="147"/>
    </location>
</feature>
<accession>A0ABZ1WJ11</accession>
<dbReference type="PROSITE" id="PS50231">
    <property type="entry name" value="RICIN_B_LECTIN"/>
    <property type="match status" value="1"/>
</dbReference>
<evidence type="ECO:0000313" key="4">
    <source>
        <dbReference type="Proteomes" id="UP001432014"/>
    </source>
</evidence>
<gene>
    <name evidence="3" type="ORF">OG469_38800</name>
</gene>
<dbReference type="Pfam" id="PF00652">
    <property type="entry name" value="Ricin_B_lectin"/>
    <property type="match status" value="1"/>
</dbReference>
<feature type="signal peptide" evidence="1">
    <location>
        <begin position="1"/>
        <end position="28"/>
    </location>
</feature>
<proteinExistence type="predicted"/>